<feature type="domain" description="BZIP" evidence="4">
    <location>
        <begin position="71"/>
        <end position="85"/>
    </location>
</feature>
<feature type="region of interest" description="Disordered" evidence="3">
    <location>
        <begin position="250"/>
        <end position="333"/>
    </location>
</feature>
<dbReference type="Gene3D" id="1.20.5.170">
    <property type="match status" value="1"/>
</dbReference>
<dbReference type="STRING" id="502780.C1FYE9"/>
<dbReference type="HOGENOM" id="CLU_035241_1_0_1"/>
<name>C1FYE9_PARBD</name>
<dbReference type="OrthoDB" id="2285533at2759"/>
<dbReference type="SUPFAM" id="SSF57959">
    <property type="entry name" value="Leucine zipper domain"/>
    <property type="match status" value="1"/>
</dbReference>
<dbReference type="InParanoid" id="C1FYE9"/>
<dbReference type="RefSeq" id="XP_010755996.1">
    <property type="nucleotide sequence ID" value="XM_010757694.1"/>
</dbReference>
<reference evidence="5 6" key="1">
    <citation type="journal article" date="2011" name="PLoS Genet.">
        <title>Comparative genomic analysis of human fungal pathogens causing paracoccidioidomycosis.</title>
        <authorList>
            <person name="Desjardins C.A."/>
            <person name="Champion M.D."/>
            <person name="Holder J.W."/>
            <person name="Muszewska A."/>
            <person name="Goldberg J."/>
            <person name="Bailao A.M."/>
            <person name="Brigido M.M."/>
            <person name="Ferreira M.E."/>
            <person name="Garcia A.M."/>
            <person name="Grynberg M."/>
            <person name="Gujja S."/>
            <person name="Heiman D.I."/>
            <person name="Henn M.R."/>
            <person name="Kodira C.D."/>
            <person name="Leon-Narvaez H."/>
            <person name="Longo L.V."/>
            <person name="Ma L.J."/>
            <person name="Malavazi I."/>
            <person name="Matsuo A.L."/>
            <person name="Morais F.V."/>
            <person name="Pereira M."/>
            <person name="Rodriguez-Brito S."/>
            <person name="Sakthikumar S."/>
            <person name="Salem-Izacc S.M."/>
            <person name="Sykes S.M."/>
            <person name="Teixeira M.M."/>
            <person name="Vallejo M.C."/>
            <person name="Walter M.E."/>
            <person name="Yandava C."/>
            <person name="Young S."/>
            <person name="Zeng Q."/>
            <person name="Zucker J."/>
            <person name="Felipe M.S."/>
            <person name="Goldman G.H."/>
            <person name="Haas B.J."/>
            <person name="McEwen J.G."/>
            <person name="Nino-Vega G."/>
            <person name="Puccia R."/>
            <person name="San-Blas G."/>
            <person name="Soares C.M."/>
            <person name="Birren B.W."/>
            <person name="Cuomo C.A."/>
        </authorList>
    </citation>
    <scope>NUCLEOTIDE SEQUENCE [LARGE SCALE GENOMIC DNA]</scope>
    <source>
        <strain evidence="5 6">Pb18</strain>
    </source>
</reference>
<feature type="compositionally biased region" description="Polar residues" evidence="3">
    <location>
        <begin position="282"/>
        <end position="310"/>
    </location>
</feature>
<feature type="compositionally biased region" description="Polar residues" evidence="3">
    <location>
        <begin position="204"/>
        <end position="213"/>
    </location>
</feature>
<dbReference type="GeneID" id="22580604"/>
<accession>C1FYE9</accession>
<evidence type="ECO:0000256" key="2">
    <source>
        <dbReference type="ARBA" id="ARBA00023242"/>
    </source>
</evidence>
<comment type="subcellular location">
    <subcellularLocation>
        <location evidence="1">Nucleus</location>
    </subcellularLocation>
</comment>
<dbReference type="InterPro" id="IPR004827">
    <property type="entry name" value="bZIP"/>
</dbReference>
<dbReference type="PANTHER" id="PTHR40621:SF9">
    <property type="entry name" value="MEAB PROTEIN"/>
    <property type="match status" value="1"/>
</dbReference>
<dbReference type="PROSITE" id="PS00036">
    <property type="entry name" value="BZIP_BASIC"/>
    <property type="match status" value="1"/>
</dbReference>
<feature type="compositionally biased region" description="Low complexity" evidence="3">
    <location>
        <begin position="214"/>
        <end position="227"/>
    </location>
</feature>
<dbReference type="PANTHER" id="PTHR40621">
    <property type="entry name" value="TRANSCRIPTION FACTOR KAPC-RELATED"/>
    <property type="match status" value="1"/>
</dbReference>
<dbReference type="InterPro" id="IPR046347">
    <property type="entry name" value="bZIP_sf"/>
</dbReference>
<organism evidence="5 6">
    <name type="scientific">Paracoccidioides brasiliensis (strain Pb18)</name>
    <dbReference type="NCBI Taxonomy" id="502780"/>
    <lineage>
        <taxon>Eukaryota</taxon>
        <taxon>Fungi</taxon>
        <taxon>Dikarya</taxon>
        <taxon>Ascomycota</taxon>
        <taxon>Pezizomycotina</taxon>
        <taxon>Eurotiomycetes</taxon>
        <taxon>Eurotiomycetidae</taxon>
        <taxon>Onygenales</taxon>
        <taxon>Ajellomycetaceae</taxon>
        <taxon>Paracoccidioides</taxon>
    </lineage>
</organism>
<proteinExistence type="predicted"/>
<evidence type="ECO:0000313" key="5">
    <source>
        <dbReference type="EMBL" id="EEH44536.2"/>
    </source>
</evidence>
<dbReference type="AlphaFoldDB" id="C1FYE9"/>
<keyword evidence="2" id="KW-0539">Nucleus</keyword>
<evidence type="ECO:0000256" key="3">
    <source>
        <dbReference type="SAM" id="MobiDB-lite"/>
    </source>
</evidence>
<dbReference type="OMA" id="LDTDPFG"/>
<dbReference type="Proteomes" id="UP000001628">
    <property type="component" value="Unassembled WGS sequence"/>
</dbReference>
<dbReference type="EMBL" id="KN275957">
    <property type="protein sequence ID" value="EEH44536.2"/>
    <property type="molecule type" value="Genomic_DNA"/>
</dbReference>
<protein>
    <recommendedName>
        <fullName evidence="4">BZIP domain-containing protein</fullName>
    </recommendedName>
</protein>
<feature type="compositionally biased region" description="Polar residues" evidence="3">
    <location>
        <begin position="265"/>
        <end position="274"/>
    </location>
</feature>
<dbReference type="CDD" id="cd14688">
    <property type="entry name" value="bZIP_YAP"/>
    <property type="match status" value="1"/>
</dbReference>
<evidence type="ECO:0000313" key="6">
    <source>
        <dbReference type="Proteomes" id="UP000001628"/>
    </source>
</evidence>
<feature type="compositionally biased region" description="Polar residues" evidence="3">
    <location>
        <begin position="1"/>
        <end position="12"/>
    </location>
</feature>
<dbReference type="GO" id="GO:0001228">
    <property type="term" value="F:DNA-binding transcription activator activity, RNA polymerase II-specific"/>
    <property type="evidence" value="ECO:0007669"/>
    <property type="project" value="TreeGrafter"/>
</dbReference>
<dbReference type="SMART" id="SM00338">
    <property type="entry name" value="BRLZ"/>
    <property type="match status" value="1"/>
</dbReference>
<feature type="region of interest" description="Disordered" evidence="3">
    <location>
        <begin position="146"/>
        <end position="235"/>
    </location>
</feature>
<gene>
    <name evidence="5" type="ORF">PADG_00825</name>
</gene>
<sequence length="414" mass="46087">MGSRVNVSQINSPDGIRMEEVIPKSEPNPEGSCSSSVSTPEPDGETVIQDAAQRQKRKGGRKPIYATSEERKQRNRQAQAAFRERRTEYIKQLETTIKHNEETLQTLQQSHRSAADECLMLRYKNSLLERILLEKGIDVQAELCLKNGSPNLPPVKPARQPISRKPPLSRTAMNRQSVNRYKVRIPQKLDQSNIHQAHREDSYTMRSPQLQPTPKSHASSPSAAKSPIFSLQGGMSPRCAEIQPQLQHNNLQPHQRPPILHPLASYNNNNNGGTSAHRPISATPSYPADQTTASYPNISPGSQMNPSRPGSEQEYDAQVDMDDDEPDNAGDSAEGISYTVGYHDETSISSRRAQRNEQRAATAIAGHSGQVECFERGGSFFDHFDPMLDADPFGLTASMHFQTPFSYSQNHARQ</sequence>
<dbReference type="KEGG" id="pbn:PADG_00825"/>
<evidence type="ECO:0000256" key="1">
    <source>
        <dbReference type="ARBA" id="ARBA00004123"/>
    </source>
</evidence>
<dbReference type="VEuPathDB" id="FungiDB:PADG_00825"/>
<feature type="compositionally biased region" description="Acidic residues" evidence="3">
    <location>
        <begin position="313"/>
        <end position="328"/>
    </location>
</feature>
<dbReference type="InterPro" id="IPR050936">
    <property type="entry name" value="AP-1-like"/>
</dbReference>
<dbReference type="GO" id="GO:0090575">
    <property type="term" value="C:RNA polymerase II transcription regulator complex"/>
    <property type="evidence" value="ECO:0007669"/>
    <property type="project" value="TreeGrafter"/>
</dbReference>
<dbReference type="eggNOG" id="ENOG502S1NM">
    <property type="taxonomic scope" value="Eukaryota"/>
</dbReference>
<evidence type="ECO:0000259" key="4">
    <source>
        <dbReference type="PROSITE" id="PS00036"/>
    </source>
</evidence>
<feature type="region of interest" description="Disordered" evidence="3">
    <location>
        <begin position="1"/>
        <end position="81"/>
    </location>
</feature>
<keyword evidence="6" id="KW-1185">Reference proteome</keyword>
<dbReference type="GO" id="GO:0000976">
    <property type="term" value="F:transcription cis-regulatory region binding"/>
    <property type="evidence" value="ECO:0007669"/>
    <property type="project" value="InterPro"/>
</dbReference>